<dbReference type="GO" id="GO:0031175">
    <property type="term" value="P:neuron projection development"/>
    <property type="evidence" value="ECO:0007669"/>
    <property type="project" value="TreeGrafter"/>
</dbReference>
<reference evidence="2" key="1">
    <citation type="submission" date="2022-01" db="UniProtKB">
        <authorList>
            <consortium name="EnsemblMetazoa"/>
        </authorList>
    </citation>
    <scope>IDENTIFICATION</scope>
</reference>
<protein>
    <recommendedName>
        <fullName evidence="4">Neurochondrin homolog</fullName>
    </recommendedName>
</protein>
<gene>
    <name evidence="2" type="primary">106668929</name>
</gene>
<name>A0A8I6S0J3_CIMLE</name>
<dbReference type="KEGG" id="clec:106668929"/>
<evidence type="ECO:0000313" key="3">
    <source>
        <dbReference type="Proteomes" id="UP000494040"/>
    </source>
</evidence>
<evidence type="ECO:0008006" key="4">
    <source>
        <dbReference type="Google" id="ProtNLM"/>
    </source>
</evidence>
<dbReference type="SUPFAM" id="SSF48371">
    <property type="entry name" value="ARM repeat"/>
    <property type="match status" value="1"/>
</dbReference>
<dbReference type="PANTHER" id="PTHR13109">
    <property type="entry name" value="NEUROCHONDRIN"/>
    <property type="match status" value="1"/>
</dbReference>
<dbReference type="InterPro" id="IPR008709">
    <property type="entry name" value="Neurochondrin"/>
</dbReference>
<dbReference type="Pfam" id="PF05536">
    <property type="entry name" value="Neurochondrin"/>
    <property type="match status" value="1"/>
</dbReference>
<proteinExistence type="inferred from homology"/>
<organism evidence="2 3">
    <name type="scientific">Cimex lectularius</name>
    <name type="common">Bed bug</name>
    <name type="synonym">Acanthia lectularia</name>
    <dbReference type="NCBI Taxonomy" id="79782"/>
    <lineage>
        <taxon>Eukaryota</taxon>
        <taxon>Metazoa</taxon>
        <taxon>Ecdysozoa</taxon>
        <taxon>Arthropoda</taxon>
        <taxon>Hexapoda</taxon>
        <taxon>Insecta</taxon>
        <taxon>Pterygota</taxon>
        <taxon>Neoptera</taxon>
        <taxon>Paraneoptera</taxon>
        <taxon>Hemiptera</taxon>
        <taxon>Heteroptera</taxon>
        <taxon>Panheteroptera</taxon>
        <taxon>Cimicomorpha</taxon>
        <taxon>Cimicidae</taxon>
        <taxon>Cimex</taxon>
    </lineage>
</organism>
<dbReference type="GO" id="GO:0048168">
    <property type="term" value="P:regulation of neuronal synaptic plasticity"/>
    <property type="evidence" value="ECO:0007669"/>
    <property type="project" value="TreeGrafter"/>
</dbReference>
<keyword evidence="3" id="KW-1185">Reference proteome</keyword>
<comment type="similarity">
    <text evidence="1">Belongs to the neurochondrin family.</text>
</comment>
<dbReference type="AlphaFoldDB" id="A0A8I6S0J3"/>
<dbReference type="EnsemblMetazoa" id="XM_014398130.2">
    <property type="protein sequence ID" value="XP_014253616.1"/>
    <property type="gene ID" value="LOC106668929"/>
</dbReference>
<dbReference type="PANTHER" id="PTHR13109:SF7">
    <property type="entry name" value="NEUROCHONDRIN"/>
    <property type="match status" value="1"/>
</dbReference>
<dbReference type="InterPro" id="IPR016024">
    <property type="entry name" value="ARM-type_fold"/>
</dbReference>
<dbReference type="OrthoDB" id="8186546at2759"/>
<dbReference type="Proteomes" id="UP000494040">
    <property type="component" value="Unassembled WGS sequence"/>
</dbReference>
<sequence>MSDLPEPVQKCVAVLKNAAEDTDKLSALFLVTSVIKGGECSDAVKVALYEAIGVDFLTRMLNPVASGFSPDCPSPILRSLAMSIFSTFCTVEELADKPQMLARIPDFIKTVDEVDEEDELMTVSDAYECLKLFSNFSRGRDTLIKEGAIEKLIEVYCNQGFQSDEALKIVVILIEHHGPKTWENHSLEYFNTFVEKLASDFMTDHSERKFVLCNALHYIISSAASIPEIDKVDTWQGEIFKGVTDILGGKISKSQREPALHLASTMVQVFGMQWTSRDPEKPKQFFLLLTHLSSIEVRMQLEDRNISQIVPNIPIILSCFFIVECAVTSMGNDFIEMDSKEKQQIYIALKGAFTAVVNLLKKLHVKSSQTTAGINDVEKMLTTALIRVLASWMSQETSSLKEKIYELLPFILSVANESFYSYRAAYVAQKVKQSQGSSELVKPGKEEADLLRVLLPALCHITIDEKGRRIMLDNKEEEVLFENFGFHWSVVNYKKPVIPKSERLKQVKTQALELPENIKEAIKDSRVALVSMCNIFMNIIVLDPQFVETSSTFSSLLKFVLNNLTELKDLSDNIVLHANVAVLGLLLLKHQSKKVSKTDFSICRYIQSTIRFLWDAYHVDESDHMSDLVVSMAYKRFWIEVMEMWFLGMQTMSIVLSLIPWISEFIMETGWAQGTLDMLKRARPGSIPHNTKAAYEDFLCQLVKTNSTVIPIFKEHDALTVCRNHMFLALGKLLFGD</sequence>
<dbReference type="OMA" id="IVHYKKP"/>
<dbReference type="GO" id="GO:0030425">
    <property type="term" value="C:dendrite"/>
    <property type="evidence" value="ECO:0007669"/>
    <property type="project" value="TreeGrafter"/>
</dbReference>
<evidence type="ECO:0000256" key="1">
    <source>
        <dbReference type="ARBA" id="ARBA00006927"/>
    </source>
</evidence>
<evidence type="ECO:0000313" key="2">
    <source>
        <dbReference type="EnsemblMetazoa" id="XP_014253616.1"/>
    </source>
</evidence>
<accession>A0A8I6S0J3</accession>